<feature type="binding site" evidence="6">
    <location>
        <position position="154"/>
    </location>
    <ligand>
        <name>FMN</name>
        <dbReference type="ChEBI" id="CHEBI:58210"/>
    </ligand>
</feature>
<dbReference type="GO" id="GO:0016705">
    <property type="term" value="F:oxidoreductase activity, acting on paired donors, with incorporation or reduction of molecular oxygen"/>
    <property type="evidence" value="ECO:0007669"/>
    <property type="project" value="InterPro"/>
</dbReference>
<sequence length="457" mass="50656">MTTPLHFNAFVMNTNSHIHHGQWRRSDAGQVDFNDVRLWIDLAQKLEAAKFDALFFADVTGVYGDADADFDVYIREGLQIPSNDPIPLVAALAVHTEKIGLALTSNVAQSHPYQFARQVSTLDHISNGRIAWNIVTGLQDNGARNFGFPRLTDHTERYAWAEEYVDVTYKLWEGSWDEGALLKDRENGVFGDSSKIHKINHESERYSVQGPHLPSPSPQRTPVLYQAGSSASGRDFAARNAEAVFLISPSPELARQQIEATRSRAVEFGRRGEDIKFFQGLSFVIGDTEEEALAKAEEYEKYISIEGYLAHSALVDSDGRVYDPQTPLRDVDTNTAKGFGEWVSKAITDREPIVADIAVLISRSTRLVGTPEQIADALEIWQAAGVDGINVINWVIPGSFEEFADKVLPVLRARGLAQSEYGDGPTLRDRLFGEARLNDRHPAAKYRGAFAPVEVGA</sequence>
<organism evidence="8 9">
    <name type="scientific">Orlajensenia leifsoniae</name>
    <dbReference type="NCBI Taxonomy" id="2561933"/>
    <lineage>
        <taxon>Bacteria</taxon>
        <taxon>Bacillati</taxon>
        <taxon>Actinomycetota</taxon>
        <taxon>Actinomycetes</taxon>
        <taxon>Micrococcales</taxon>
        <taxon>Microbacteriaceae</taxon>
        <taxon>Orlajensenia</taxon>
    </lineage>
</organism>
<dbReference type="PANTHER" id="PTHR30011">
    <property type="entry name" value="ALKANESULFONATE MONOOXYGENASE-RELATED"/>
    <property type="match status" value="1"/>
</dbReference>
<evidence type="ECO:0000256" key="2">
    <source>
        <dbReference type="ARBA" id="ARBA00022643"/>
    </source>
</evidence>
<gene>
    <name evidence="8" type="ORF">E4M00_10815</name>
</gene>
<dbReference type="InterPro" id="IPR036661">
    <property type="entry name" value="Luciferase-like_sf"/>
</dbReference>
<feature type="binding site" evidence="6">
    <location>
        <position position="229"/>
    </location>
    <ligand>
        <name>FMN</name>
        <dbReference type="ChEBI" id="CHEBI:58210"/>
    </ligand>
</feature>
<feature type="binding site" evidence="6">
    <location>
        <position position="58"/>
    </location>
    <ligand>
        <name>FMN</name>
        <dbReference type="ChEBI" id="CHEBI:58210"/>
    </ligand>
</feature>
<evidence type="ECO:0000313" key="9">
    <source>
        <dbReference type="Proteomes" id="UP000298127"/>
    </source>
</evidence>
<evidence type="ECO:0000256" key="3">
    <source>
        <dbReference type="ARBA" id="ARBA00023002"/>
    </source>
</evidence>
<dbReference type="InterPro" id="IPR051260">
    <property type="entry name" value="Diverse_substr_monoxygenases"/>
</dbReference>
<feature type="binding site" evidence="6">
    <location>
        <position position="104"/>
    </location>
    <ligand>
        <name>FMN</name>
        <dbReference type="ChEBI" id="CHEBI:58210"/>
    </ligand>
</feature>
<name>A0A4Y9R197_9MICO</name>
<dbReference type="PANTHER" id="PTHR30011:SF16">
    <property type="entry name" value="C2H2 FINGER DOMAIN TRANSCRIPTION FACTOR (EUROFUNG)-RELATED"/>
    <property type="match status" value="1"/>
</dbReference>
<proteinExistence type="inferred from homology"/>
<reference evidence="8 9" key="1">
    <citation type="journal article" date="2018" name="J. Microbiol.">
        <title>Leifsonia flava sp. nov., a novel actinobacterium isolated from the rhizosphere of Aquilegia viridiflora.</title>
        <authorList>
            <person name="Cai Y."/>
            <person name="Tao W.Z."/>
            <person name="Ma Y.J."/>
            <person name="Cheng J."/>
            <person name="Zhang M.Y."/>
            <person name="Zhang Y.X."/>
        </authorList>
    </citation>
    <scope>NUCLEOTIDE SEQUENCE [LARGE SCALE GENOMIC DNA]</scope>
    <source>
        <strain evidence="8 9">SYP-B2174</strain>
    </source>
</reference>
<dbReference type="GO" id="GO:0004497">
    <property type="term" value="F:monooxygenase activity"/>
    <property type="evidence" value="ECO:0007669"/>
    <property type="project" value="UniProtKB-KW"/>
</dbReference>
<dbReference type="Proteomes" id="UP000298127">
    <property type="component" value="Unassembled WGS sequence"/>
</dbReference>
<protein>
    <submittedName>
        <fullName evidence="8">LLM class flavin-dependent oxidoreductase</fullName>
    </submittedName>
</protein>
<keyword evidence="2 6" id="KW-0288">FMN</keyword>
<feature type="domain" description="Luciferase-like" evidence="7">
    <location>
        <begin position="25"/>
        <end position="387"/>
    </location>
</feature>
<dbReference type="RefSeq" id="WP_135120490.1">
    <property type="nucleotide sequence ID" value="NZ_SPQZ01000003.1"/>
</dbReference>
<keyword evidence="4" id="KW-0503">Monooxygenase</keyword>
<dbReference type="InterPro" id="IPR016215">
    <property type="entry name" value="NTA_MOA"/>
</dbReference>
<evidence type="ECO:0000256" key="6">
    <source>
        <dbReference type="PIRSR" id="PIRSR000337-1"/>
    </source>
</evidence>
<comment type="caution">
    <text evidence="8">The sequence shown here is derived from an EMBL/GenBank/DDBJ whole genome shotgun (WGS) entry which is preliminary data.</text>
</comment>
<comment type="similarity">
    <text evidence="5">Belongs to the NtaA/SnaA/DszA monooxygenase family.</text>
</comment>
<dbReference type="PIRSF" id="PIRSF000337">
    <property type="entry name" value="NTA_MOA"/>
    <property type="match status" value="1"/>
</dbReference>
<evidence type="ECO:0000259" key="7">
    <source>
        <dbReference type="Pfam" id="PF00296"/>
    </source>
</evidence>
<dbReference type="EMBL" id="SPQZ01000003">
    <property type="protein sequence ID" value="TFV98471.1"/>
    <property type="molecule type" value="Genomic_DNA"/>
</dbReference>
<keyword evidence="1 6" id="KW-0285">Flavoprotein</keyword>
<evidence type="ECO:0000256" key="4">
    <source>
        <dbReference type="ARBA" id="ARBA00023033"/>
    </source>
</evidence>
<dbReference type="InterPro" id="IPR011251">
    <property type="entry name" value="Luciferase-like_dom"/>
</dbReference>
<dbReference type="AlphaFoldDB" id="A0A4Y9R197"/>
<dbReference type="NCBIfam" id="TIGR03860">
    <property type="entry name" value="FMN_nitrolo"/>
    <property type="match status" value="1"/>
</dbReference>
<dbReference type="Gene3D" id="3.20.20.30">
    <property type="entry name" value="Luciferase-like domain"/>
    <property type="match status" value="1"/>
</dbReference>
<feature type="binding site" evidence="6">
    <location>
        <position position="158"/>
    </location>
    <ligand>
        <name>FMN</name>
        <dbReference type="ChEBI" id="CHEBI:58210"/>
    </ligand>
</feature>
<keyword evidence="3" id="KW-0560">Oxidoreductase</keyword>
<accession>A0A4Y9R197</accession>
<feature type="binding site" evidence="6">
    <location>
        <position position="230"/>
    </location>
    <ligand>
        <name>FMN</name>
        <dbReference type="ChEBI" id="CHEBI:58210"/>
    </ligand>
</feature>
<keyword evidence="9" id="KW-1185">Reference proteome</keyword>
<evidence type="ECO:0000313" key="8">
    <source>
        <dbReference type="EMBL" id="TFV98471.1"/>
    </source>
</evidence>
<dbReference type="SUPFAM" id="SSF51679">
    <property type="entry name" value="Bacterial luciferase-like"/>
    <property type="match status" value="1"/>
</dbReference>
<evidence type="ECO:0000256" key="5">
    <source>
        <dbReference type="ARBA" id="ARBA00033748"/>
    </source>
</evidence>
<dbReference type="Pfam" id="PF00296">
    <property type="entry name" value="Bac_luciferase"/>
    <property type="match status" value="1"/>
</dbReference>
<evidence type="ECO:0000256" key="1">
    <source>
        <dbReference type="ARBA" id="ARBA00022630"/>
    </source>
</evidence>